<dbReference type="PROSITE" id="PS00816">
    <property type="entry name" value="AIPM_HOMOCIT_SYNTH_2"/>
    <property type="match status" value="1"/>
</dbReference>
<dbReference type="PROSITE" id="PS00815">
    <property type="entry name" value="AIPM_HOMOCIT_SYNTH_1"/>
    <property type="match status" value="1"/>
</dbReference>
<dbReference type="SUPFAM" id="SSF51569">
    <property type="entry name" value="Aldolase"/>
    <property type="match status" value="1"/>
</dbReference>
<dbReference type="InterPro" id="IPR054691">
    <property type="entry name" value="LeuA/HCS_post-cat"/>
</dbReference>
<accession>A0A644TCI6</accession>
<protein>
    <submittedName>
        <fullName evidence="3">2-isopropylmalate synthase</fullName>
        <ecNumber evidence="3">2.3.3.13</ecNumber>
    </submittedName>
</protein>
<dbReference type="InterPro" id="IPR013785">
    <property type="entry name" value="Aldolase_TIM"/>
</dbReference>
<gene>
    <name evidence="3" type="primary">leuA_8</name>
    <name evidence="3" type="ORF">SDC9_10239</name>
</gene>
<dbReference type="PROSITE" id="PS50991">
    <property type="entry name" value="PYR_CT"/>
    <property type="match status" value="1"/>
</dbReference>
<dbReference type="EMBL" id="VSSQ01000025">
    <property type="protein sequence ID" value="MPL64584.1"/>
    <property type="molecule type" value="Genomic_DNA"/>
</dbReference>
<dbReference type="AlphaFoldDB" id="A0A644TCI6"/>
<keyword evidence="1 3" id="KW-0808">Transferase</keyword>
<evidence type="ECO:0000259" key="2">
    <source>
        <dbReference type="PROSITE" id="PS50991"/>
    </source>
</evidence>
<organism evidence="3">
    <name type="scientific">bioreactor metagenome</name>
    <dbReference type="NCBI Taxonomy" id="1076179"/>
    <lineage>
        <taxon>unclassified sequences</taxon>
        <taxon>metagenomes</taxon>
        <taxon>ecological metagenomes</taxon>
    </lineage>
</organism>
<dbReference type="PANTHER" id="PTHR42880:SF1">
    <property type="entry name" value="ISOPROPYLMALATE_HOMOCITRATE_CITRAMALATE SYNTHASE FAMILY PROTEIN"/>
    <property type="match status" value="1"/>
</dbReference>
<dbReference type="PANTHER" id="PTHR42880">
    <property type="entry name" value="HOMOCITRATE SYNTHASE"/>
    <property type="match status" value="1"/>
</dbReference>
<dbReference type="EC" id="2.3.3.13" evidence="3"/>
<dbReference type="GO" id="GO:0003852">
    <property type="term" value="F:2-isopropylmalate synthase activity"/>
    <property type="evidence" value="ECO:0007669"/>
    <property type="project" value="UniProtKB-EC"/>
</dbReference>
<dbReference type="Gene3D" id="3.20.20.70">
    <property type="entry name" value="Aldolase class I"/>
    <property type="match status" value="1"/>
</dbReference>
<dbReference type="InterPro" id="IPR002034">
    <property type="entry name" value="AIPM/Hcit_synth_CS"/>
</dbReference>
<sequence>MSKEYYNEGKWWVSPYNFKPEVLAARPQAAKKVLIHDATLRDGEQTPGVVFRKEDKIRIAKALDGVGVDRIEAGMPAVSSEDFEAIGEISALGLKAKIFTFARALTEDVDKALACGSDGVVIEVPIGYPKLVHQFKWTWEDVVRRTAPVINYAKSKGLYTLFFPYDATRAREEDLDAMFDFIMRESPPDAVGLVDTMGCASPEAIAYLVRKYKTLTNGLPVEIHTHNDFGMGVATELAAVGAGADVVHSCVNGLGERTGNAALEELILGLELLYGYETKYDIGALKELSLLVESLSGVKLAQNKPVVGEENFTRESGIGVNLVVENPLAMFATHPQITGRKGKIVLGKKSGKPSIVYKLKELGLGSLGENAVAGVLAEVKRRGNEARSLLSDAEFSEIVAAQRAKEGQ</sequence>
<dbReference type="Pfam" id="PF22617">
    <property type="entry name" value="HCS_D2"/>
    <property type="match status" value="1"/>
</dbReference>
<feature type="domain" description="Pyruvate carboxyltransferase" evidence="2">
    <location>
        <begin position="33"/>
        <end position="286"/>
    </location>
</feature>
<comment type="caution">
    <text evidence="3">The sequence shown here is derived from an EMBL/GenBank/DDBJ whole genome shotgun (WGS) entry which is preliminary data.</text>
</comment>
<name>A0A644TCI6_9ZZZZ</name>
<dbReference type="Pfam" id="PF00682">
    <property type="entry name" value="HMGL-like"/>
    <property type="match status" value="1"/>
</dbReference>
<dbReference type="Gene3D" id="1.10.238.260">
    <property type="match status" value="1"/>
</dbReference>
<reference evidence="3" key="1">
    <citation type="submission" date="2019-08" db="EMBL/GenBank/DDBJ databases">
        <authorList>
            <person name="Kucharzyk K."/>
            <person name="Murdoch R.W."/>
            <person name="Higgins S."/>
            <person name="Loffler F."/>
        </authorList>
    </citation>
    <scope>NUCLEOTIDE SEQUENCE</scope>
</reference>
<evidence type="ECO:0000313" key="3">
    <source>
        <dbReference type="EMBL" id="MPL64584.1"/>
    </source>
</evidence>
<dbReference type="GO" id="GO:0019752">
    <property type="term" value="P:carboxylic acid metabolic process"/>
    <property type="evidence" value="ECO:0007669"/>
    <property type="project" value="InterPro"/>
</dbReference>
<dbReference type="InterPro" id="IPR000891">
    <property type="entry name" value="PYR_CT"/>
</dbReference>
<keyword evidence="3" id="KW-0012">Acyltransferase</keyword>
<proteinExistence type="predicted"/>
<evidence type="ECO:0000256" key="1">
    <source>
        <dbReference type="ARBA" id="ARBA00022679"/>
    </source>
</evidence>